<evidence type="ECO:0000313" key="2">
    <source>
        <dbReference type="Proteomes" id="UP000230233"/>
    </source>
</evidence>
<dbReference type="Proteomes" id="UP000230233">
    <property type="component" value="Chromosome II"/>
</dbReference>
<organism evidence="1 2">
    <name type="scientific">Caenorhabditis nigoni</name>
    <dbReference type="NCBI Taxonomy" id="1611254"/>
    <lineage>
        <taxon>Eukaryota</taxon>
        <taxon>Metazoa</taxon>
        <taxon>Ecdysozoa</taxon>
        <taxon>Nematoda</taxon>
        <taxon>Chromadorea</taxon>
        <taxon>Rhabditida</taxon>
        <taxon>Rhabditina</taxon>
        <taxon>Rhabditomorpha</taxon>
        <taxon>Rhabditoidea</taxon>
        <taxon>Rhabditidae</taxon>
        <taxon>Peloderinae</taxon>
        <taxon>Caenorhabditis</taxon>
    </lineage>
</organism>
<comment type="caution">
    <text evidence="1">The sequence shown here is derived from an EMBL/GenBank/DDBJ whole genome shotgun (WGS) entry which is preliminary data.</text>
</comment>
<sequence>MRKIFGSKKYQFKNCFYIVLEQIRTVSEGFPIRNWDLKNHLTIFAIFETLFDFMKKYRVPLDGILRNFILLDSSYPFFDVFVIL</sequence>
<accession>A0A2G5V1D5</accession>
<evidence type="ECO:0000313" key="1">
    <source>
        <dbReference type="EMBL" id="PIC45306.1"/>
    </source>
</evidence>
<protein>
    <submittedName>
        <fullName evidence="1">Uncharacterized protein</fullName>
    </submittedName>
</protein>
<dbReference type="EMBL" id="PDUG01000002">
    <property type="protein sequence ID" value="PIC45306.1"/>
    <property type="molecule type" value="Genomic_DNA"/>
</dbReference>
<gene>
    <name evidence="1" type="primary">Cnig_chr_II.g5370</name>
    <name evidence="1" type="ORF">B9Z55_005370</name>
</gene>
<dbReference type="AlphaFoldDB" id="A0A2G5V1D5"/>
<reference evidence="2" key="1">
    <citation type="submission" date="2017-10" db="EMBL/GenBank/DDBJ databases">
        <title>Rapid genome shrinkage in a self-fertile nematode reveals novel sperm competition proteins.</title>
        <authorList>
            <person name="Yin D."/>
            <person name="Schwarz E.M."/>
            <person name="Thomas C.G."/>
            <person name="Felde R.L."/>
            <person name="Korf I.F."/>
            <person name="Cutter A.D."/>
            <person name="Schartner C.M."/>
            <person name="Ralston E.J."/>
            <person name="Meyer B.J."/>
            <person name="Haag E.S."/>
        </authorList>
    </citation>
    <scope>NUCLEOTIDE SEQUENCE [LARGE SCALE GENOMIC DNA]</scope>
    <source>
        <strain evidence="2">JU1422</strain>
    </source>
</reference>
<keyword evidence="2" id="KW-1185">Reference proteome</keyword>
<proteinExistence type="predicted"/>
<name>A0A2G5V1D5_9PELO</name>